<dbReference type="GO" id="GO:0032153">
    <property type="term" value="C:cell division site"/>
    <property type="evidence" value="ECO:0007669"/>
    <property type="project" value="TreeGrafter"/>
</dbReference>
<dbReference type="Proteomes" id="UP000296201">
    <property type="component" value="Chromosome"/>
</dbReference>
<evidence type="ECO:0000313" key="13">
    <source>
        <dbReference type="EMBL" id="QBZ83268.1"/>
    </source>
</evidence>
<dbReference type="InterPro" id="IPR007449">
    <property type="entry name" value="ZipA_FtsZ-bd_C"/>
</dbReference>
<keyword evidence="4 9" id="KW-0812">Transmembrane</keyword>
<evidence type="ECO:0000259" key="12">
    <source>
        <dbReference type="SMART" id="SM00771"/>
    </source>
</evidence>
<evidence type="ECO:0000256" key="8">
    <source>
        <dbReference type="RuleBase" id="RU003612"/>
    </source>
</evidence>
<evidence type="ECO:0000256" key="4">
    <source>
        <dbReference type="ARBA" id="ARBA00022692"/>
    </source>
</evidence>
<dbReference type="AlphaFoldDB" id="A0A4P7NZW5"/>
<proteinExistence type="inferred from homology"/>
<evidence type="ECO:0000256" key="5">
    <source>
        <dbReference type="ARBA" id="ARBA00022989"/>
    </source>
</evidence>
<protein>
    <recommendedName>
        <fullName evidence="8">Cell division protein ZipA</fullName>
    </recommendedName>
</protein>
<keyword evidence="6 9" id="KW-0472">Membrane</keyword>
<dbReference type="EMBL" id="CP032096">
    <property type="protein sequence ID" value="QBZ83268.1"/>
    <property type="molecule type" value="Genomic_DNA"/>
</dbReference>
<dbReference type="GO" id="GO:0005886">
    <property type="term" value="C:plasma membrane"/>
    <property type="evidence" value="ECO:0007669"/>
    <property type="project" value="UniProtKB-SubCell"/>
</dbReference>
<keyword evidence="7 8" id="KW-0131">Cell cycle</keyword>
<keyword evidence="1 9" id="KW-1003">Cell membrane</keyword>
<dbReference type="PANTHER" id="PTHR38685">
    <property type="entry name" value="CELL DIVISION PROTEIN ZIPA"/>
    <property type="match status" value="1"/>
</dbReference>
<feature type="domain" description="ZipA C-terminal FtsZ-binding" evidence="12">
    <location>
        <begin position="167"/>
        <end position="294"/>
    </location>
</feature>
<name>A0A4P7NZW5_9GAMM</name>
<keyword evidence="2 9" id="KW-0997">Cell inner membrane</keyword>
<dbReference type="OrthoDB" id="7054914at2"/>
<dbReference type="GO" id="GO:0000917">
    <property type="term" value="P:division septum assembly"/>
    <property type="evidence" value="ECO:0007669"/>
    <property type="project" value="TreeGrafter"/>
</dbReference>
<keyword evidence="3 8" id="KW-0132">Cell division</keyword>
<dbReference type="Pfam" id="PF04354">
    <property type="entry name" value="ZipA_C"/>
    <property type="match status" value="1"/>
</dbReference>
<dbReference type="SUPFAM" id="SSF64383">
    <property type="entry name" value="Cell-division protein ZipA, C-terminal domain"/>
    <property type="match status" value="1"/>
</dbReference>
<evidence type="ECO:0000256" key="1">
    <source>
        <dbReference type="ARBA" id="ARBA00022475"/>
    </source>
</evidence>
<dbReference type="InterPro" id="IPR011919">
    <property type="entry name" value="Cell_div_ZipA"/>
</dbReference>
<evidence type="ECO:0000256" key="2">
    <source>
        <dbReference type="ARBA" id="ARBA00022519"/>
    </source>
</evidence>
<dbReference type="PANTHER" id="PTHR38685:SF1">
    <property type="entry name" value="CELL DIVISION PROTEIN ZIPA"/>
    <property type="match status" value="1"/>
</dbReference>
<keyword evidence="14" id="KW-1185">Reference proteome</keyword>
<dbReference type="SMART" id="SM00771">
    <property type="entry name" value="ZipA_C"/>
    <property type="match status" value="1"/>
</dbReference>
<accession>A0A4P7NZW5</accession>
<evidence type="ECO:0000256" key="10">
    <source>
        <dbReference type="SAM" id="MobiDB-lite"/>
    </source>
</evidence>
<keyword evidence="5 11" id="KW-1133">Transmembrane helix</keyword>
<feature type="transmembrane region" description="Helical" evidence="11">
    <location>
        <begin position="6"/>
        <end position="22"/>
    </location>
</feature>
<dbReference type="InterPro" id="IPR036765">
    <property type="entry name" value="ZipA_FtsZ-bd_C_sf"/>
</dbReference>
<organism evidence="13 14">
    <name type="scientific">Hydrogenovibrio crunogenus</name>
    <dbReference type="NCBI Taxonomy" id="39765"/>
    <lineage>
        <taxon>Bacteria</taxon>
        <taxon>Pseudomonadati</taxon>
        <taxon>Pseudomonadota</taxon>
        <taxon>Gammaproteobacteria</taxon>
        <taxon>Thiotrichales</taxon>
        <taxon>Piscirickettsiaceae</taxon>
        <taxon>Hydrogenovibrio</taxon>
    </lineage>
</organism>
<comment type="subcellular location">
    <subcellularLocation>
        <location evidence="9">Cell inner membrane</location>
        <topology evidence="9">Single-pass type I membrane protein</topology>
    </subcellularLocation>
</comment>
<sequence>MNELQQVLLIFAIIVIVGLYILQKVKARNSDNTAQDETETKENTSRQDAYNALKELGEAHIPLSSRTQNRLHVEDEAEQVPESQLGLSFGQEFEVEKPKESKAAEGATEADIETHRKPKHVVLEVEDMKPIGSEGEPASASDYEPSFGIPEEGIQKAESDADVEQKEPQVFAIIVMGTDDFLWPKVNQTLQGVGLVPSETGIFVKNDSMGNEIIRVANLIEPGTFPLDQPTNSELKTVGVVLILELPTTVKAPAVMHDMIMMSRKISQRLNGRLYDANRHLLKESDLQAMRDAAVAYESSAI</sequence>
<reference evidence="13 14" key="1">
    <citation type="submission" date="2018-08" db="EMBL/GenBank/DDBJ databases">
        <title>Horizontal acquisition of hydrogen conversion ability and other habitat adaptations in Hydrogenovibrio crunogenus strains.</title>
        <authorList>
            <person name="Gonnella G."/>
            <person name="Adam N."/>
            <person name="Perner M."/>
        </authorList>
    </citation>
    <scope>NUCLEOTIDE SEQUENCE [LARGE SCALE GENOMIC DNA]</scope>
    <source>
        <strain evidence="13 14">SP-41</strain>
    </source>
</reference>
<comment type="similarity">
    <text evidence="8">Belongs to the ZipA family.</text>
</comment>
<comment type="function">
    <text evidence="8">Essential cell division protein that stabilizes the FtsZ protofilaments by cross-linking them and that serves as a cytoplasmic membrane anchor for the Z ring. Also required for the recruitment to the septal ring of downstream cell division proteins.</text>
</comment>
<evidence type="ECO:0000256" key="3">
    <source>
        <dbReference type="ARBA" id="ARBA00022618"/>
    </source>
</evidence>
<evidence type="ECO:0000313" key="14">
    <source>
        <dbReference type="Proteomes" id="UP000296201"/>
    </source>
</evidence>
<evidence type="ECO:0000256" key="6">
    <source>
        <dbReference type="ARBA" id="ARBA00023136"/>
    </source>
</evidence>
<feature type="region of interest" description="Disordered" evidence="10">
    <location>
        <begin position="28"/>
        <end position="47"/>
    </location>
</feature>
<dbReference type="Gene3D" id="3.30.1400.10">
    <property type="entry name" value="ZipA, C-terminal FtsZ-binding domain"/>
    <property type="match status" value="1"/>
</dbReference>
<evidence type="ECO:0000256" key="11">
    <source>
        <dbReference type="SAM" id="Phobius"/>
    </source>
</evidence>
<evidence type="ECO:0000256" key="7">
    <source>
        <dbReference type="ARBA" id="ARBA00023306"/>
    </source>
</evidence>
<gene>
    <name evidence="13" type="primary">zipA</name>
    <name evidence="13" type="ORF">GHNINEIG_01320</name>
</gene>
<dbReference type="RefSeq" id="WP_135795902.1">
    <property type="nucleotide sequence ID" value="NZ_CP032096.1"/>
</dbReference>
<evidence type="ECO:0000256" key="9">
    <source>
        <dbReference type="RuleBase" id="RU003613"/>
    </source>
</evidence>